<dbReference type="InterPro" id="IPR036249">
    <property type="entry name" value="Thioredoxin-like_sf"/>
</dbReference>
<protein>
    <recommendedName>
        <fullName evidence="6">Glutathione S-transferase</fullName>
    </recommendedName>
</protein>
<evidence type="ECO:0000256" key="1">
    <source>
        <dbReference type="SAM" id="MobiDB-lite"/>
    </source>
</evidence>
<feature type="region of interest" description="Disordered" evidence="1">
    <location>
        <begin position="14"/>
        <end position="33"/>
    </location>
</feature>
<dbReference type="SUPFAM" id="SSF52833">
    <property type="entry name" value="Thioredoxin-like"/>
    <property type="match status" value="1"/>
</dbReference>
<gene>
    <name evidence="4" type="ORF">CAOG_007511</name>
</gene>
<accession>A0A0D2WVW0</accession>
<dbReference type="InParanoid" id="A0A0D2WVW0"/>
<dbReference type="GO" id="GO:0006749">
    <property type="term" value="P:glutathione metabolic process"/>
    <property type="evidence" value="ECO:0007669"/>
    <property type="project" value="TreeGrafter"/>
</dbReference>
<sequence length="268" mass="29461">MFAAQAFASLFSSPAKTSSPSLASDHPTGGQAAHHAKPLFFTTPHHLKLTYFPIRGLAEDIRLILEESGIAYESENISFHDWHEGGIKQQRAADNPFGQMPILYVNKGEFILSQSKAIIRFIARSTGLDGGDAYSAARCDQLAEGIADLRRQYATLAYDKEFAAKVGDFINKTLVNSFTTIERVYDQNKTRYLLSQDRVSYADIMLFELVDQILALGQDARSVVAKFDRIGEVYKSIAARPRIAAYLASSRRVVAINGASASVGAFKA</sequence>
<dbReference type="PANTHER" id="PTHR11571:SF141">
    <property type="entry name" value="GLUTATHIONE S-TRANSFERASE"/>
    <property type="match status" value="1"/>
</dbReference>
<dbReference type="InterPro" id="IPR050213">
    <property type="entry name" value="GST_superfamily"/>
</dbReference>
<dbReference type="SFLD" id="SFLDG01205">
    <property type="entry name" value="AMPS.1"/>
    <property type="match status" value="1"/>
</dbReference>
<feature type="domain" description="GST N-terminal" evidence="2">
    <location>
        <begin position="45"/>
        <end position="130"/>
    </location>
</feature>
<dbReference type="InterPro" id="IPR040079">
    <property type="entry name" value="Glutathione_S-Trfase"/>
</dbReference>
<dbReference type="PROSITE" id="PS50404">
    <property type="entry name" value="GST_NTER"/>
    <property type="match status" value="1"/>
</dbReference>
<dbReference type="Pfam" id="PF14497">
    <property type="entry name" value="GST_C_3"/>
    <property type="match status" value="1"/>
</dbReference>
<evidence type="ECO:0000313" key="4">
    <source>
        <dbReference type="EMBL" id="KJE97025.1"/>
    </source>
</evidence>
<organism evidence="4 5">
    <name type="scientific">Capsaspora owczarzaki (strain ATCC 30864)</name>
    <dbReference type="NCBI Taxonomy" id="595528"/>
    <lineage>
        <taxon>Eukaryota</taxon>
        <taxon>Filasterea</taxon>
        <taxon>Capsaspora</taxon>
    </lineage>
</organism>
<evidence type="ECO:0000259" key="3">
    <source>
        <dbReference type="PROSITE" id="PS50405"/>
    </source>
</evidence>
<dbReference type="PhylomeDB" id="A0A0D2WVW0"/>
<dbReference type="InterPro" id="IPR010987">
    <property type="entry name" value="Glutathione-S-Trfase_C-like"/>
</dbReference>
<dbReference type="AlphaFoldDB" id="A0A0D2WVW0"/>
<dbReference type="SFLD" id="SFLDG00363">
    <property type="entry name" value="AMPS_(cytGST):_Alpha-__Mu-__Pi"/>
    <property type="match status" value="1"/>
</dbReference>
<dbReference type="EMBL" id="KE346373">
    <property type="protein sequence ID" value="KJE97025.1"/>
    <property type="molecule type" value="Genomic_DNA"/>
</dbReference>
<name>A0A0D2WVW0_CAPO3</name>
<evidence type="ECO:0000313" key="5">
    <source>
        <dbReference type="Proteomes" id="UP000008743"/>
    </source>
</evidence>
<keyword evidence="5" id="KW-1185">Reference proteome</keyword>
<dbReference type="InterPro" id="IPR004046">
    <property type="entry name" value="GST_C"/>
</dbReference>
<dbReference type="InterPro" id="IPR004045">
    <property type="entry name" value="Glutathione_S-Trfase_N"/>
</dbReference>
<dbReference type="CDD" id="cd03039">
    <property type="entry name" value="GST_N_Sigma_like"/>
    <property type="match status" value="1"/>
</dbReference>
<dbReference type="OMA" id="PWFKEQD"/>
<dbReference type="PANTHER" id="PTHR11571">
    <property type="entry name" value="GLUTATHIONE S-TRANSFERASE"/>
    <property type="match status" value="1"/>
</dbReference>
<dbReference type="PROSITE" id="PS50405">
    <property type="entry name" value="GST_CTER"/>
    <property type="match status" value="1"/>
</dbReference>
<dbReference type="GO" id="GO:0004364">
    <property type="term" value="F:glutathione transferase activity"/>
    <property type="evidence" value="ECO:0007669"/>
    <property type="project" value="TreeGrafter"/>
</dbReference>
<dbReference type="OrthoDB" id="414243at2759"/>
<proteinExistence type="predicted"/>
<feature type="domain" description="GST C-terminal" evidence="3">
    <location>
        <begin position="132"/>
        <end position="256"/>
    </location>
</feature>
<dbReference type="RefSeq" id="XP_004343385.1">
    <property type="nucleotide sequence ID" value="XM_004343335.2"/>
</dbReference>
<dbReference type="STRING" id="595528.A0A0D2WVW0"/>
<dbReference type="InterPro" id="IPR036282">
    <property type="entry name" value="Glutathione-S-Trfase_C_sf"/>
</dbReference>
<dbReference type="Proteomes" id="UP000008743">
    <property type="component" value="Unassembled WGS sequence"/>
</dbReference>
<evidence type="ECO:0000259" key="2">
    <source>
        <dbReference type="PROSITE" id="PS50404"/>
    </source>
</evidence>
<dbReference type="Gene3D" id="1.20.1050.130">
    <property type="match status" value="1"/>
</dbReference>
<dbReference type="Pfam" id="PF02798">
    <property type="entry name" value="GST_N"/>
    <property type="match status" value="1"/>
</dbReference>
<reference evidence="5" key="1">
    <citation type="submission" date="2011-02" db="EMBL/GenBank/DDBJ databases">
        <title>The Genome Sequence of Capsaspora owczarzaki ATCC 30864.</title>
        <authorList>
            <person name="Russ C."/>
            <person name="Cuomo C."/>
            <person name="Burger G."/>
            <person name="Gray M.W."/>
            <person name="Holland P.W.H."/>
            <person name="King N."/>
            <person name="Lang F.B.F."/>
            <person name="Roger A.J."/>
            <person name="Ruiz-Trillo I."/>
            <person name="Young S.K."/>
            <person name="Zeng Q."/>
            <person name="Gargeya S."/>
            <person name="Alvarado L."/>
            <person name="Berlin A."/>
            <person name="Chapman S.B."/>
            <person name="Chen Z."/>
            <person name="Freedman E."/>
            <person name="Gellesch M."/>
            <person name="Goldberg J."/>
            <person name="Griggs A."/>
            <person name="Gujja S."/>
            <person name="Heilman E."/>
            <person name="Heiman D."/>
            <person name="Howarth C."/>
            <person name="Mehta T."/>
            <person name="Neiman D."/>
            <person name="Pearson M."/>
            <person name="Roberts A."/>
            <person name="Saif S."/>
            <person name="Shea T."/>
            <person name="Shenoy N."/>
            <person name="Sisk P."/>
            <person name="Stolte C."/>
            <person name="Sykes S."/>
            <person name="White J."/>
            <person name="Yandava C."/>
            <person name="Haas B."/>
            <person name="Nusbaum C."/>
            <person name="Birren B."/>
        </authorList>
    </citation>
    <scope>NUCLEOTIDE SEQUENCE</scope>
    <source>
        <strain evidence="5">ATCC 30864</strain>
    </source>
</reference>
<dbReference type="eggNOG" id="KOG1695">
    <property type="taxonomic scope" value="Eukaryota"/>
</dbReference>
<dbReference type="SFLD" id="SFLDS00019">
    <property type="entry name" value="Glutathione_Transferase_(cytos"/>
    <property type="match status" value="1"/>
</dbReference>
<evidence type="ECO:0008006" key="6">
    <source>
        <dbReference type="Google" id="ProtNLM"/>
    </source>
</evidence>
<dbReference type="SUPFAM" id="SSF47616">
    <property type="entry name" value="GST C-terminal domain-like"/>
    <property type="match status" value="1"/>
</dbReference>